<dbReference type="RefSeq" id="WP_033385912.1">
    <property type="nucleotide sequence ID" value="NZ_FWXV01000002.1"/>
</dbReference>
<proteinExistence type="predicted"/>
<sequence length="90" mass="9383">MSEPKKNALVLHLASGGEPLVYALSVAAAKDMSGRLQTLMTSGAVDTPELEDGSRVAINFSHVATAHFDELPPLSRVYGSAAKGGRGFRG</sequence>
<dbReference type="Proteomes" id="UP000192674">
    <property type="component" value="Unassembled WGS sequence"/>
</dbReference>
<dbReference type="AlphaFoldDB" id="A0A1W2DLC8"/>
<reference evidence="1 2" key="1">
    <citation type="submission" date="2017-04" db="EMBL/GenBank/DDBJ databases">
        <authorList>
            <person name="Afonso C.L."/>
            <person name="Miller P.J."/>
            <person name="Scott M.A."/>
            <person name="Spackman E."/>
            <person name="Goraichik I."/>
            <person name="Dimitrov K.M."/>
            <person name="Suarez D.L."/>
            <person name="Swayne D.E."/>
        </authorList>
    </citation>
    <scope>NUCLEOTIDE SEQUENCE [LARGE SCALE GENOMIC DNA]</scope>
    <source>
        <strain evidence="1 2">DSM 43828</strain>
    </source>
</reference>
<keyword evidence="2" id="KW-1185">Reference proteome</keyword>
<dbReference type="OrthoDB" id="3697269at2"/>
<accession>A0A1W2DLC8</accession>
<evidence type="ECO:0000313" key="1">
    <source>
        <dbReference type="EMBL" id="SMC97806.1"/>
    </source>
</evidence>
<protein>
    <submittedName>
        <fullName evidence="1">Uncharacterized protein</fullName>
    </submittedName>
</protein>
<dbReference type="EMBL" id="FWXV01000002">
    <property type="protein sequence ID" value="SMC97806.1"/>
    <property type="molecule type" value="Genomic_DNA"/>
</dbReference>
<gene>
    <name evidence="1" type="ORF">SAMN05661093_03470</name>
</gene>
<name>A0A1W2DLC8_KIBAR</name>
<organism evidence="1 2">
    <name type="scientific">Kibdelosporangium aridum</name>
    <dbReference type="NCBI Taxonomy" id="2030"/>
    <lineage>
        <taxon>Bacteria</taxon>
        <taxon>Bacillati</taxon>
        <taxon>Actinomycetota</taxon>
        <taxon>Actinomycetes</taxon>
        <taxon>Pseudonocardiales</taxon>
        <taxon>Pseudonocardiaceae</taxon>
        <taxon>Kibdelosporangium</taxon>
    </lineage>
</organism>
<evidence type="ECO:0000313" key="2">
    <source>
        <dbReference type="Proteomes" id="UP000192674"/>
    </source>
</evidence>